<reference evidence="2" key="1">
    <citation type="submission" date="2010-08" db="EMBL/GenBank/DDBJ databases">
        <authorList>
            <consortium name="Caenorhabditis japonica Sequencing Consortium"/>
            <person name="Wilson R.K."/>
        </authorList>
    </citation>
    <scope>NUCLEOTIDE SEQUENCE [LARGE SCALE GENOMIC DNA]</scope>
    <source>
        <strain evidence="2">DF5081</strain>
    </source>
</reference>
<organism evidence="1 2">
    <name type="scientific">Caenorhabditis japonica</name>
    <dbReference type="NCBI Taxonomy" id="281687"/>
    <lineage>
        <taxon>Eukaryota</taxon>
        <taxon>Metazoa</taxon>
        <taxon>Ecdysozoa</taxon>
        <taxon>Nematoda</taxon>
        <taxon>Chromadorea</taxon>
        <taxon>Rhabditida</taxon>
        <taxon>Rhabditina</taxon>
        <taxon>Rhabditomorpha</taxon>
        <taxon>Rhabditoidea</taxon>
        <taxon>Rhabditidae</taxon>
        <taxon>Peloderinae</taxon>
        <taxon>Caenorhabditis</taxon>
    </lineage>
</organism>
<accession>A0A8R1HJ06</accession>
<evidence type="ECO:0000313" key="1">
    <source>
        <dbReference type="EnsemblMetazoa" id="CJA03243.1"/>
    </source>
</evidence>
<keyword evidence="2" id="KW-1185">Reference proteome</keyword>
<dbReference type="EnsemblMetazoa" id="CJA03243.1">
    <property type="protein sequence ID" value="CJA03243.1"/>
    <property type="gene ID" value="WBGene00122447"/>
</dbReference>
<reference evidence="1" key="2">
    <citation type="submission" date="2022-06" db="UniProtKB">
        <authorList>
            <consortium name="EnsemblMetazoa"/>
        </authorList>
    </citation>
    <scope>IDENTIFICATION</scope>
    <source>
        <strain evidence="1">DF5081</strain>
    </source>
</reference>
<evidence type="ECO:0000313" key="2">
    <source>
        <dbReference type="Proteomes" id="UP000005237"/>
    </source>
</evidence>
<proteinExistence type="predicted"/>
<name>A0A8R1HJ06_CAEJA</name>
<protein>
    <submittedName>
        <fullName evidence="1">Uncharacterized protein</fullName>
    </submittedName>
</protein>
<dbReference type="Proteomes" id="UP000005237">
    <property type="component" value="Unassembled WGS sequence"/>
</dbReference>
<dbReference type="AlphaFoldDB" id="A0A8R1HJ06"/>
<sequence>MEPKIVPIPFDGYDQWFKEHWRTVNEMIRMQNAHIQALQRLIASSSSSPYAKIVSGTASASPAHKAYARRAQDDRTKAVEEAISRFGADTSSEKTL</sequence>